<reference evidence="2 3" key="1">
    <citation type="submission" date="2011-08" db="EMBL/GenBank/DDBJ databases">
        <title>The Genome Sequence of Plasmodium vivax Mauritania I.</title>
        <authorList>
            <consortium name="The Broad Institute Genome Sequencing Platform"/>
            <consortium name="The Broad Institute Genome Sequencing Center for Infectious Disease"/>
            <person name="Neafsey D."/>
            <person name="Carlton J."/>
            <person name="Barnwell J."/>
            <person name="Collins W."/>
            <person name="Escalante A."/>
            <person name="Mullikin J."/>
            <person name="Saul A."/>
            <person name="Guigo R."/>
            <person name="Camara F."/>
            <person name="Young S.K."/>
            <person name="Zeng Q."/>
            <person name="Gargeya S."/>
            <person name="Fitzgerald M."/>
            <person name="Haas B."/>
            <person name="Abouelleil A."/>
            <person name="Alvarado L."/>
            <person name="Arachchi H.M."/>
            <person name="Berlin A."/>
            <person name="Brown A."/>
            <person name="Chapman S.B."/>
            <person name="Chen Z."/>
            <person name="Dunbar C."/>
            <person name="Freedman E."/>
            <person name="Gearin G."/>
            <person name="Gellesch M."/>
            <person name="Goldberg J."/>
            <person name="Griggs A."/>
            <person name="Gujja S."/>
            <person name="Heiman D."/>
            <person name="Howarth C."/>
            <person name="Larson L."/>
            <person name="Lui A."/>
            <person name="MacDonald P.J.P."/>
            <person name="Montmayeur A."/>
            <person name="Murphy C."/>
            <person name="Neiman D."/>
            <person name="Pearson M."/>
            <person name="Priest M."/>
            <person name="Roberts A."/>
            <person name="Saif S."/>
            <person name="Shea T."/>
            <person name="Shenoy N."/>
            <person name="Sisk P."/>
            <person name="Stolte C."/>
            <person name="Sykes S."/>
            <person name="Wortman J."/>
            <person name="Nusbaum C."/>
            <person name="Birren B."/>
        </authorList>
    </citation>
    <scope>NUCLEOTIDE SEQUENCE [LARGE SCALE GENOMIC DNA]</scope>
    <source>
        <strain evidence="2 3">Mauritania I</strain>
    </source>
</reference>
<evidence type="ECO:0000256" key="1">
    <source>
        <dbReference type="SAM" id="MobiDB-lite"/>
    </source>
</evidence>
<sequence>MVKQKYFIERKLGLPSDRFYQKLNLNYEDVEKDYAECNEFSGSSSKYKIKRICTQLLKYLESSEKIKDKENSAYDDCLLLNYWIYGEIVDKYYKANHNIVPAYGELQRVWNGLIRNSSKTLYYNKCEPDFHIVIKDDWKKRKELYGYCVDYNTIKGTIPFYDTYCKEIYMYLKEKDALYKEYSEYCIKTDKNKCPDFFTKCKDKDPNTLLSELSCYGEMQRNEVLALEQEERPATADKAGLSTDSQTSREGTNPVTNSGHVLLGVVVTSMTSGALYKVKTDFIITY</sequence>
<dbReference type="EMBL" id="KQ234996">
    <property type="protein sequence ID" value="KMZ95197.1"/>
    <property type="molecule type" value="Genomic_DNA"/>
</dbReference>
<evidence type="ECO:0000313" key="3">
    <source>
        <dbReference type="Proteomes" id="UP000053776"/>
    </source>
</evidence>
<name>A0A0J9TK95_PLAVI</name>
<evidence type="ECO:0000313" key="2">
    <source>
        <dbReference type="EMBL" id="KMZ95197.1"/>
    </source>
</evidence>
<dbReference type="InterPro" id="IPR008780">
    <property type="entry name" value="Plasmodium_Vir"/>
</dbReference>
<feature type="region of interest" description="Disordered" evidence="1">
    <location>
        <begin position="229"/>
        <end position="255"/>
    </location>
</feature>
<gene>
    <name evidence="2" type="ORF">PVMG_05115</name>
</gene>
<feature type="compositionally biased region" description="Polar residues" evidence="1">
    <location>
        <begin position="242"/>
        <end position="255"/>
    </location>
</feature>
<dbReference type="Pfam" id="PF05795">
    <property type="entry name" value="Plasmodium_Vir"/>
    <property type="match status" value="1"/>
</dbReference>
<dbReference type="AlphaFoldDB" id="A0A0J9TK95"/>
<accession>A0A0J9TK95</accession>
<dbReference type="Proteomes" id="UP000053776">
    <property type="component" value="Unassembled WGS sequence"/>
</dbReference>
<organism evidence="2 3">
    <name type="scientific">Plasmodium vivax Mauritania I</name>
    <dbReference type="NCBI Taxonomy" id="1035515"/>
    <lineage>
        <taxon>Eukaryota</taxon>
        <taxon>Sar</taxon>
        <taxon>Alveolata</taxon>
        <taxon>Apicomplexa</taxon>
        <taxon>Aconoidasida</taxon>
        <taxon>Haemosporida</taxon>
        <taxon>Plasmodiidae</taxon>
        <taxon>Plasmodium</taxon>
        <taxon>Plasmodium (Plasmodium)</taxon>
    </lineage>
</organism>
<proteinExistence type="predicted"/>
<protein>
    <submittedName>
        <fullName evidence="2">Uncharacterized protein</fullName>
    </submittedName>
</protein>